<dbReference type="InterPro" id="IPR011040">
    <property type="entry name" value="Sialidase"/>
</dbReference>
<dbReference type="SUPFAM" id="SSF50939">
    <property type="entry name" value="Sialidases"/>
    <property type="match status" value="1"/>
</dbReference>
<feature type="domain" description="YSIRK Gram-positive signal peptide" evidence="10">
    <location>
        <begin position="19"/>
        <end position="40"/>
    </location>
</feature>
<dbReference type="SUPFAM" id="SSF49899">
    <property type="entry name" value="Concanavalin A-like lectins/glucanases"/>
    <property type="match status" value="1"/>
</dbReference>
<gene>
    <name evidence="12" type="ORF">BWX42_04855</name>
</gene>
<feature type="compositionally biased region" description="Basic and acidic residues" evidence="8">
    <location>
        <begin position="75"/>
        <end position="86"/>
    </location>
</feature>
<keyword evidence="7" id="KW-0326">Glycosidase</keyword>
<organism evidence="12 13">
    <name type="scientific">Dolosigranulum pigrum</name>
    <dbReference type="NCBI Taxonomy" id="29394"/>
    <lineage>
        <taxon>Bacteria</taxon>
        <taxon>Bacillati</taxon>
        <taxon>Bacillota</taxon>
        <taxon>Bacilli</taxon>
        <taxon>Lactobacillales</taxon>
        <taxon>Carnobacteriaceae</taxon>
        <taxon>Dolosigranulum</taxon>
    </lineage>
</organism>
<evidence type="ECO:0000259" key="9">
    <source>
        <dbReference type="Pfam" id="PF02973"/>
    </source>
</evidence>
<dbReference type="EMBL" id="MUYF01000003">
    <property type="protein sequence ID" value="OOL81165.1"/>
    <property type="molecule type" value="Genomic_DNA"/>
</dbReference>
<feature type="compositionally biased region" description="Polar residues" evidence="8">
    <location>
        <begin position="144"/>
        <end position="156"/>
    </location>
</feature>
<feature type="domain" description="Glycoside hydrolase family 33 N-terminal" evidence="9">
    <location>
        <begin position="182"/>
        <end position="363"/>
    </location>
</feature>
<dbReference type="PANTHER" id="PTHR10628:SF30">
    <property type="entry name" value="EXO-ALPHA-SIALIDASE"/>
    <property type="match status" value="1"/>
</dbReference>
<sequence length="1320" mass="148823">MYTRLNRHSHHHNLQYRHRYSLKKLSVGLLSVAIGTTVFLTHGDMVQAAEEATSDTTDITAGNSEEVISVHHTTEINHGPIEHVSDELSSPQEDSKTNHSTETTAELVNEPQSIEESTEVNPTTENQEKTNDHVLETEVENHSDPIQSSQTTSDHTNLTEEELEELKQDPYREKIKTNELYHKDAIEISKEKNNKQSLDLSGDLKTFQGIRNNTLYFEYKPKETQGLHNIFSVSSSSHVNEYYSILQKDGHIQIEARDSDGNQLYQVFKGKTNLIKPNMWHGISLSIDSKKNKVSLSINGVTQETASHAAGFHSLETADRAHIGAIHRGSNDPQWQGTFDIRDFTVYDRVLTEDELKHRTALLKQEAHPGEQLRENMVATKPQTVFESGKNDQKNEDGIFSYRIPALLVTDKGTVIAGGDERRNHYKDYGDIAMVVRRSEDKGDSWSDRITITDLRRNPNAENAEVNGPFLIDMALVQHPETGRIFAVYDLFPEVNGLWGTAKEHEPLSKEINGKHYRTLYDTNQVDLENPYTIRENGVIYTPEGEPTDYSVVVSPTEKHYKDYGNIIKDGEVVGNIFFITNKTSPFRVSKTIHTYVSHSDDDGKTWSAPRDITRQVSKPEFNFHGIGPGSGIVLKHGKHKGRIVVPTYTTNWHGGISSSQSSRVIYSDDMGETWHVGNAVNDGRVLDDGTEIHSTTMQNREAQNTEASVIELNNGHLLLFMRNLSGHVQMARSTDGGVTWGEITTFNDVPDVYVQMSAIQTMYKGKEYVLLANANGPKRYNGYIRIAEVNDDGSLNWIRHKPIHEGKFAYNSLKELSEGVFGILYETADQNHNDYQLKYRRFNFEYLTEDTSPTVNIALIKRLDSKHFSITFNKNVVASNQTTLALDNYGKAYFVAQKSPREVIFKTNADNWGATITGLSSGELTNAHGFETIFNQKLADTTIKGHFKLMVDFDGEKVIYDQKDPGVWQSPELAREVYDQYLPEVIERGGKEYKRVEITFTQSDDEAVLTYVYKLNVTTPTPEPQPEAKPDTDKEQASQSEEQYAGDYVFELTLDGELSTETLTFASRDKALDFVATLNRLYKATGYQLINQDNGLPGEYKVTLSFEKIIDKQPDITPEPVPTPAPEADKPSEEPGVEEELVPEPETPGTEAEDQQPGRDEETLQPEQPAEPEVAPEAKPDTVEATFAFTNAEGAVHRSSLGEFANLEQAERRIRQYANELGYTLQNFRLDNGTFLAEIEADFSQPLPEPEQPEEQPVRDVAANFEFNFADGLAHHGSLGYFTTLEQAEKRIRHFANEQGYTLLNLRIEDGKFVADVKE</sequence>
<keyword evidence="6" id="KW-0378">Hydrolase</keyword>
<feature type="region of interest" description="Disordered" evidence="8">
    <location>
        <begin position="1019"/>
        <end position="1043"/>
    </location>
</feature>
<dbReference type="GO" id="GO:0005737">
    <property type="term" value="C:cytoplasm"/>
    <property type="evidence" value="ECO:0007669"/>
    <property type="project" value="TreeGrafter"/>
</dbReference>
<accession>A0A1S8KNW0</accession>
<evidence type="ECO:0000256" key="1">
    <source>
        <dbReference type="ARBA" id="ARBA00000427"/>
    </source>
</evidence>
<dbReference type="Gene3D" id="2.40.220.10">
    <property type="entry name" value="Intramolecular Trans-sialidase, Domain 3"/>
    <property type="match status" value="1"/>
</dbReference>
<comment type="caution">
    <text evidence="12">The sequence shown here is derived from an EMBL/GenBank/DDBJ whole genome shotgun (WGS) entry which is preliminary data.</text>
</comment>
<feature type="compositionally biased region" description="Low complexity" evidence="8">
    <location>
        <begin position="1166"/>
        <end position="1176"/>
    </location>
</feature>
<proteinExistence type="inferred from homology"/>
<dbReference type="InterPro" id="IPR013320">
    <property type="entry name" value="ConA-like_dom_sf"/>
</dbReference>
<dbReference type="GO" id="GO:0009313">
    <property type="term" value="P:oligosaccharide catabolic process"/>
    <property type="evidence" value="ECO:0007669"/>
    <property type="project" value="TreeGrafter"/>
</dbReference>
<keyword evidence="4" id="KW-0732">Signal</keyword>
<dbReference type="CDD" id="cd15482">
    <property type="entry name" value="Sialidase_non-viral"/>
    <property type="match status" value="1"/>
</dbReference>
<evidence type="ECO:0000313" key="13">
    <source>
        <dbReference type="Proteomes" id="UP000190409"/>
    </source>
</evidence>
<dbReference type="PANTHER" id="PTHR10628">
    <property type="entry name" value="SIALIDASE"/>
    <property type="match status" value="1"/>
</dbReference>
<evidence type="ECO:0000256" key="3">
    <source>
        <dbReference type="ARBA" id="ARBA00012733"/>
    </source>
</evidence>
<dbReference type="GO" id="GO:0006689">
    <property type="term" value="P:ganglioside catabolic process"/>
    <property type="evidence" value="ECO:0007669"/>
    <property type="project" value="TreeGrafter"/>
</dbReference>
<dbReference type="InterPro" id="IPR026856">
    <property type="entry name" value="Sialidase_fam"/>
</dbReference>
<feature type="region of interest" description="Disordered" evidence="8">
    <location>
        <begin position="75"/>
        <end position="165"/>
    </location>
</feature>
<evidence type="ECO:0000256" key="2">
    <source>
        <dbReference type="ARBA" id="ARBA00009348"/>
    </source>
</evidence>
<feature type="domain" description="Sialidase" evidence="11">
    <location>
        <begin position="590"/>
        <end position="823"/>
    </location>
</feature>
<comment type="similarity">
    <text evidence="2">Belongs to the glycosyl hydrolase 33 family.</text>
</comment>
<reference evidence="12 13" key="1">
    <citation type="submission" date="2017-01" db="EMBL/GenBank/DDBJ databases">
        <title>Complete Genome Sequence of Dolosigranulum pigrum isolated from a Patient with interstitial lung disease.</title>
        <authorList>
            <person name="Mukhopadhyay R."/>
            <person name="Joaquin J."/>
            <person name="Hogue R."/>
            <person name="Fitzgerald S."/>
            <person name="Jospin G."/>
            <person name="Eisen J.A."/>
            <person name="Chaturvedi V."/>
        </authorList>
    </citation>
    <scope>NUCLEOTIDE SEQUENCE [LARGE SCALE GENOMIC DNA]</scope>
    <source>
        <strain evidence="12 13">15S00348</strain>
    </source>
</reference>
<feature type="region of interest" description="Disordered" evidence="8">
    <location>
        <begin position="1112"/>
        <end position="1181"/>
    </location>
</feature>
<feature type="compositionally biased region" description="Basic and acidic residues" evidence="8">
    <location>
        <begin position="126"/>
        <end position="143"/>
    </location>
</feature>
<evidence type="ECO:0000259" key="11">
    <source>
        <dbReference type="Pfam" id="PF13088"/>
    </source>
</evidence>
<dbReference type="Proteomes" id="UP000190409">
    <property type="component" value="Unassembled WGS sequence"/>
</dbReference>
<dbReference type="InterPro" id="IPR005877">
    <property type="entry name" value="YSIRK_signal_dom"/>
</dbReference>
<comment type="catalytic activity">
    <reaction evidence="1">
        <text>Hydrolysis of alpha-(2-&gt;3)-, alpha-(2-&gt;6)-, alpha-(2-&gt;8)- glycosidic linkages of terminal sialic acid residues in oligosaccharides, glycoproteins, glycolipids, colominic acid and synthetic substrates.</text>
        <dbReference type="EC" id="3.2.1.18"/>
    </reaction>
</comment>
<evidence type="ECO:0000256" key="5">
    <source>
        <dbReference type="ARBA" id="ARBA00022737"/>
    </source>
</evidence>
<evidence type="ECO:0000256" key="6">
    <source>
        <dbReference type="ARBA" id="ARBA00022801"/>
    </source>
</evidence>
<dbReference type="Gene3D" id="2.60.120.200">
    <property type="match status" value="1"/>
</dbReference>
<name>A0A1S8KNW0_9LACT</name>
<evidence type="ECO:0000256" key="4">
    <source>
        <dbReference type="ARBA" id="ARBA00022729"/>
    </source>
</evidence>
<evidence type="ECO:0000256" key="7">
    <source>
        <dbReference type="ARBA" id="ARBA00023295"/>
    </source>
</evidence>
<evidence type="ECO:0000259" key="10">
    <source>
        <dbReference type="Pfam" id="PF04650"/>
    </source>
</evidence>
<dbReference type="GO" id="GO:0004308">
    <property type="term" value="F:exo-alpha-sialidase activity"/>
    <property type="evidence" value="ECO:0007669"/>
    <property type="project" value="UniProtKB-EC"/>
</dbReference>
<protein>
    <recommendedName>
        <fullName evidence="3">exo-alpha-sialidase</fullName>
        <ecNumber evidence="3">3.2.1.18</ecNumber>
    </recommendedName>
</protein>
<dbReference type="NCBIfam" id="TIGR01168">
    <property type="entry name" value="YSIRK_signal"/>
    <property type="match status" value="1"/>
</dbReference>
<dbReference type="GO" id="GO:0016020">
    <property type="term" value="C:membrane"/>
    <property type="evidence" value="ECO:0007669"/>
    <property type="project" value="TreeGrafter"/>
</dbReference>
<keyword evidence="5" id="KW-0677">Repeat</keyword>
<dbReference type="EC" id="3.2.1.18" evidence="3"/>
<feature type="compositionally biased region" description="Polar residues" evidence="8">
    <location>
        <begin position="100"/>
        <end position="125"/>
    </location>
</feature>
<dbReference type="Gene3D" id="2.120.10.10">
    <property type="match status" value="1"/>
</dbReference>
<evidence type="ECO:0000313" key="12">
    <source>
        <dbReference type="EMBL" id="OOL81165.1"/>
    </source>
</evidence>
<evidence type="ECO:0000256" key="8">
    <source>
        <dbReference type="SAM" id="MobiDB-lite"/>
    </source>
</evidence>
<dbReference type="Pfam" id="PF02973">
    <property type="entry name" value="Sialidase"/>
    <property type="match status" value="1"/>
</dbReference>
<dbReference type="InterPro" id="IPR023364">
    <property type="entry name" value="Trans_sialidase_dom3"/>
</dbReference>
<feature type="compositionally biased region" description="Basic and acidic residues" evidence="8">
    <location>
        <begin position="1027"/>
        <end position="1037"/>
    </location>
</feature>
<dbReference type="InterPro" id="IPR036278">
    <property type="entry name" value="Sialidase_sf"/>
</dbReference>
<dbReference type="Pfam" id="PF13088">
    <property type="entry name" value="BNR_2"/>
    <property type="match status" value="1"/>
</dbReference>
<dbReference type="InterPro" id="IPR004124">
    <property type="entry name" value="Glyco_hydro_33_N"/>
</dbReference>
<dbReference type="Pfam" id="PF04650">
    <property type="entry name" value="YSIRK_signal"/>
    <property type="match status" value="1"/>
</dbReference>